<evidence type="ECO:0000313" key="1">
    <source>
        <dbReference type="EMBL" id="STY64241.1"/>
    </source>
</evidence>
<organism evidence="1 2">
    <name type="scientific">Mannheimia haemolytica</name>
    <name type="common">Pasteurella haemolytica</name>
    <dbReference type="NCBI Taxonomy" id="75985"/>
    <lineage>
        <taxon>Bacteria</taxon>
        <taxon>Pseudomonadati</taxon>
        <taxon>Pseudomonadota</taxon>
        <taxon>Gammaproteobacteria</taxon>
        <taxon>Pasteurellales</taxon>
        <taxon>Pasteurellaceae</taxon>
        <taxon>Mannheimia</taxon>
    </lineage>
</organism>
<dbReference type="InterPro" id="IPR015422">
    <property type="entry name" value="PyrdxlP-dep_Trfase_small"/>
</dbReference>
<name>A0A378N712_MANHA</name>
<gene>
    <name evidence="1" type="primary">pucG_4</name>
    <name evidence="1" type="ORF">NCTC10638_03417</name>
</gene>
<reference evidence="1 2" key="1">
    <citation type="submission" date="2018-06" db="EMBL/GenBank/DDBJ databases">
        <authorList>
            <consortium name="Pathogen Informatics"/>
            <person name="Doyle S."/>
        </authorList>
    </citation>
    <scope>NUCLEOTIDE SEQUENCE [LARGE SCALE GENOMIC DNA]</scope>
    <source>
        <strain evidence="1 2">NCTC10638</strain>
    </source>
</reference>
<keyword evidence="1" id="KW-0808">Transferase</keyword>
<dbReference type="EMBL" id="UGPN01000002">
    <property type="protein sequence ID" value="STY64241.1"/>
    <property type="molecule type" value="Genomic_DNA"/>
</dbReference>
<proteinExistence type="predicted"/>
<accession>A0A378N712</accession>
<evidence type="ECO:0000313" key="2">
    <source>
        <dbReference type="Proteomes" id="UP000254802"/>
    </source>
</evidence>
<protein>
    <submittedName>
        <fullName evidence="1">Purine catabolism protein PucG</fullName>
        <ecNumber evidence="1">2.-.-.-</ecNumber>
    </submittedName>
</protein>
<dbReference type="AlphaFoldDB" id="A0A378N712"/>
<dbReference type="GO" id="GO:0016740">
    <property type="term" value="F:transferase activity"/>
    <property type="evidence" value="ECO:0007669"/>
    <property type="project" value="UniProtKB-KW"/>
</dbReference>
<dbReference type="Proteomes" id="UP000254802">
    <property type="component" value="Unassembled WGS sequence"/>
</dbReference>
<dbReference type="EC" id="2.-.-.-" evidence="1"/>
<sequence>MGFSSQKRNVLLTLGALEAVLLSHKVKVPSGDAVAAALAVYKEADK</sequence>
<dbReference type="Gene3D" id="3.90.1150.10">
    <property type="entry name" value="Aspartate Aminotransferase, domain 1"/>
    <property type="match status" value="1"/>
</dbReference>